<proteinExistence type="predicted"/>
<dbReference type="EMBL" id="LAZR01021662">
    <property type="protein sequence ID" value="KKL84581.1"/>
    <property type="molecule type" value="Genomic_DNA"/>
</dbReference>
<gene>
    <name evidence="1" type="ORF">LCGC14_1963310</name>
</gene>
<reference evidence="1" key="1">
    <citation type="journal article" date="2015" name="Nature">
        <title>Complex archaea that bridge the gap between prokaryotes and eukaryotes.</title>
        <authorList>
            <person name="Spang A."/>
            <person name="Saw J.H."/>
            <person name="Jorgensen S.L."/>
            <person name="Zaremba-Niedzwiedzka K."/>
            <person name="Martijn J."/>
            <person name="Lind A.E."/>
            <person name="van Eijk R."/>
            <person name="Schleper C."/>
            <person name="Guy L."/>
            <person name="Ettema T.J."/>
        </authorList>
    </citation>
    <scope>NUCLEOTIDE SEQUENCE</scope>
</reference>
<comment type="caution">
    <text evidence="1">The sequence shown here is derived from an EMBL/GenBank/DDBJ whole genome shotgun (WGS) entry which is preliminary data.</text>
</comment>
<dbReference type="AlphaFoldDB" id="A0A0F9G2A5"/>
<accession>A0A0F9G2A5</accession>
<sequence>MMWYHWAMIATSLLSTYMQSKNKSRAPGQTSNLSASQQQLEASILSDSLTGGTRLDTSRRSQLIDAMATSQFAQAGRARESLLPQGDP</sequence>
<name>A0A0F9G2A5_9ZZZZ</name>
<protein>
    <submittedName>
        <fullName evidence="1">Uncharacterized protein</fullName>
    </submittedName>
</protein>
<organism evidence="1">
    <name type="scientific">marine sediment metagenome</name>
    <dbReference type="NCBI Taxonomy" id="412755"/>
    <lineage>
        <taxon>unclassified sequences</taxon>
        <taxon>metagenomes</taxon>
        <taxon>ecological metagenomes</taxon>
    </lineage>
</organism>
<feature type="non-terminal residue" evidence="1">
    <location>
        <position position="88"/>
    </location>
</feature>
<evidence type="ECO:0000313" key="1">
    <source>
        <dbReference type="EMBL" id="KKL84581.1"/>
    </source>
</evidence>